<dbReference type="Gene3D" id="3.30.930.10">
    <property type="entry name" value="Bira Bifunctional Protein, Domain 2"/>
    <property type="match status" value="1"/>
</dbReference>
<evidence type="ECO:0000256" key="6">
    <source>
        <dbReference type="ARBA" id="ARBA00022490"/>
    </source>
</evidence>
<feature type="binding site" evidence="9">
    <location>
        <position position="126"/>
    </location>
    <ligand>
        <name>L-histidine</name>
        <dbReference type="ChEBI" id="CHEBI:57595"/>
    </ligand>
</feature>
<sequence>MTIPPGLLPEGFRDRLPPEAEAIARLVRRVLDTAASHGYERVSPPLAEFEAGLVGRLKSTRAQDLLRFVDPVSQRTMAVRPDITAQVGRIAATRMAHHPRPVRLAYGGSVLKLKATQLRPEREMMQVGAELIGLDSVAAAREIVSVAIEALGQAGVSGITLDFTLPNLVETLAQGSLATEPARISEIRALLDAKDAGGLAAAKAEAFLPLVEAAGPFDAAVARLRGFADGALVSRLDALEAIAAPLDAAVALTLDPTERHGFEYQSWFGFSLFAEGVSGEIGRGGSYTIVHEDGREEPAIGFSIYCDPLVDAGLAPHERQRLFVPVGTDPALAARMRAEGWVTVAALTDDDTPAAQICSHVLKDGAPVPA</sequence>
<comment type="similarity">
    <text evidence="3 8">Belongs to the class-II aminoacyl-tRNA synthetase family. HisZ subfamily.</text>
</comment>
<evidence type="ECO:0000256" key="5">
    <source>
        <dbReference type="ARBA" id="ARBA00020397"/>
    </source>
</evidence>
<comment type="miscellaneous">
    <text evidence="8">This function is generally fulfilled by the C-terminal part of HisG, which is missing in some bacteria such as this one.</text>
</comment>
<comment type="subunit">
    <text evidence="4 8">Heteromultimer composed of HisG and HisZ subunits.</text>
</comment>
<dbReference type="GO" id="GO:0004821">
    <property type="term" value="F:histidine-tRNA ligase activity"/>
    <property type="evidence" value="ECO:0007669"/>
    <property type="project" value="TreeGrafter"/>
</dbReference>
<accession>A0A418WPY6</accession>
<keyword evidence="6 8" id="KW-0963">Cytoplasm</keyword>
<evidence type="ECO:0000256" key="1">
    <source>
        <dbReference type="ARBA" id="ARBA00004496"/>
    </source>
</evidence>
<comment type="subcellular location">
    <subcellularLocation>
        <location evidence="1 8">Cytoplasm</location>
    </subcellularLocation>
</comment>
<keyword evidence="8" id="KW-0028">Amino-acid biosynthesis</keyword>
<dbReference type="UniPathway" id="UPA00031">
    <property type="reaction ID" value="UER00006"/>
</dbReference>
<keyword evidence="12" id="KW-1185">Reference proteome</keyword>
<dbReference type="InterPro" id="IPR004516">
    <property type="entry name" value="HisRS/HisZ"/>
</dbReference>
<feature type="binding site" evidence="9">
    <location>
        <position position="130"/>
    </location>
    <ligand>
        <name>L-histidine</name>
        <dbReference type="ChEBI" id="CHEBI:57595"/>
    </ligand>
</feature>
<keyword evidence="11" id="KW-0328">Glycosyltransferase</keyword>
<comment type="caution">
    <text evidence="11">The sequence shown here is derived from an EMBL/GenBank/DDBJ whole genome shotgun (WGS) entry which is preliminary data.</text>
</comment>
<reference evidence="11 12" key="1">
    <citation type="submission" date="2018-09" db="EMBL/GenBank/DDBJ databases">
        <authorList>
            <person name="Zhu H."/>
        </authorList>
    </citation>
    <scope>NUCLEOTIDE SEQUENCE [LARGE SCALE GENOMIC DNA]</scope>
    <source>
        <strain evidence="11 12">K2R01-6</strain>
    </source>
</reference>
<feature type="domain" description="Class II Histidinyl-tRNA synthetase (HisRS)-like catalytic core" evidence="10">
    <location>
        <begin position="11"/>
        <end position="308"/>
    </location>
</feature>
<dbReference type="PIRSF" id="PIRSF001549">
    <property type="entry name" value="His-tRNA_synth"/>
    <property type="match status" value="1"/>
</dbReference>
<keyword evidence="11" id="KW-0808">Transferase</keyword>
<feature type="binding site" evidence="9">
    <location>
        <begin position="82"/>
        <end position="84"/>
    </location>
    <ligand>
        <name>L-histidine</name>
        <dbReference type="ChEBI" id="CHEBI:57595"/>
    </ligand>
</feature>
<dbReference type="InterPro" id="IPR041715">
    <property type="entry name" value="HisRS-like_core"/>
</dbReference>
<dbReference type="Pfam" id="PF13393">
    <property type="entry name" value="tRNA-synt_His"/>
    <property type="match status" value="1"/>
</dbReference>
<proteinExistence type="inferred from homology"/>
<dbReference type="GO" id="GO:0005737">
    <property type="term" value="C:cytoplasm"/>
    <property type="evidence" value="ECO:0007669"/>
    <property type="project" value="UniProtKB-SubCell"/>
</dbReference>
<keyword evidence="8" id="KW-0368">Histidine biosynthesis</keyword>
<dbReference type="InterPro" id="IPR004517">
    <property type="entry name" value="HisZ"/>
</dbReference>
<name>A0A418WPY6_9SPHN</name>
<dbReference type="GO" id="GO:0000105">
    <property type="term" value="P:L-histidine biosynthetic process"/>
    <property type="evidence" value="ECO:0007669"/>
    <property type="project" value="UniProtKB-UniRule"/>
</dbReference>
<dbReference type="Proteomes" id="UP000286100">
    <property type="component" value="Unassembled WGS sequence"/>
</dbReference>
<evidence type="ECO:0000256" key="7">
    <source>
        <dbReference type="ARBA" id="ARBA00025246"/>
    </source>
</evidence>
<evidence type="ECO:0000256" key="9">
    <source>
        <dbReference type="PIRSR" id="PIRSR001549-1"/>
    </source>
</evidence>
<gene>
    <name evidence="8" type="primary">hisZ</name>
    <name evidence="11" type="ORF">D3876_02765</name>
</gene>
<dbReference type="AlphaFoldDB" id="A0A418WPY6"/>
<evidence type="ECO:0000313" key="12">
    <source>
        <dbReference type="Proteomes" id="UP000286100"/>
    </source>
</evidence>
<dbReference type="PANTHER" id="PTHR43707:SF1">
    <property type="entry name" value="HISTIDINE--TRNA LIGASE, MITOCHONDRIAL-RELATED"/>
    <property type="match status" value="1"/>
</dbReference>
<evidence type="ECO:0000256" key="2">
    <source>
        <dbReference type="ARBA" id="ARBA00004667"/>
    </source>
</evidence>
<dbReference type="InterPro" id="IPR045864">
    <property type="entry name" value="aa-tRNA-synth_II/BPL/LPL"/>
</dbReference>
<dbReference type="HAMAP" id="MF_00125">
    <property type="entry name" value="HisZ"/>
    <property type="match status" value="1"/>
</dbReference>
<dbReference type="EMBL" id="QYUM01000002">
    <property type="protein sequence ID" value="RJF93293.1"/>
    <property type="molecule type" value="Genomic_DNA"/>
</dbReference>
<evidence type="ECO:0000313" key="11">
    <source>
        <dbReference type="EMBL" id="RJF93293.1"/>
    </source>
</evidence>
<evidence type="ECO:0000256" key="4">
    <source>
        <dbReference type="ARBA" id="ARBA00011496"/>
    </source>
</evidence>
<evidence type="ECO:0000256" key="3">
    <source>
        <dbReference type="ARBA" id="ARBA00005539"/>
    </source>
</evidence>
<dbReference type="OrthoDB" id="9769617at2"/>
<evidence type="ECO:0000256" key="8">
    <source>
        <dbReference type="HAMAP-Rule" id="MF_00125"/>
    </source>
</evidence>
<dbReference type="PANTHER" id="PTHR43707">
    <property type="entry name" value="HISTIDYL-TRNA SYNTHETASE"/>
    <property type="match status" value="1"/>
</dbReference>
<comment type="pathway">
    <text evidence="2 8">Amino-acid biosynthesis; L-histidine biosynthesis; L-histidine from 5-phospho-alpha-D-ribose 1-diphosphate: step 1/9.</text>
</comment>
<evidence type="ECO:0000259" key="10">
    <source>
        <dbReference type="Pfam" id="PF13393"/>
    </source>
</evidence>
<dbReference type="RefSeq" id="WP_119759571.1">
    <property type="nucleotide sequence ID" value="NZ_QYUM01000002.1"/>
</dbReference>
<comment type="function">
    <text evidence="7 8">Required for the first step of histidine biosynthesis. May allow the feedback regulation of ATP phosphoribosyltransferase activity by histidine.</text>
</comment>
<dbReference type="GO" id="GO:0016757">
    <property type="term" value="F:glycosyltransferase activity"/>
    <property type="evidence" value="ECO:0007669"/>
    <property type="project" value="UniProtKB-KW"/>
</dbReference>
<organism evidence="11 12">
    <name type="scientific">Sphingomonas cavernae</name>
    <dbReference type="NCBI Taxonomy" id="2320861"/>
    <lineage>
        <taxon>Bacteria</taxon>
        <taxon>Pseudomonadati</taxon>
        <taxon>Pseudomonadota</taxon>
        <taxon>Alphaproteobacteria</taxon>
        <taxon>Sphingomonadales</taxon>
        <taxon>Sphingomonadaceae</taxon>
        <taxon>Sphingomonas</taxon>
    </lineage>
</organism>
<dbReference type="SUPFAM" id="SSF55681">
    <property type="entry name" value="Class II aaRS and biotin synthetases"/>
    <property type="match status" value="1"/>
</dbReference>
<protein>
    <recommendedName>
        <fullName evidence="5 8">ATP phosphoribosyltransferase regulatory subunit</fullName>
    </recommendedName>
</protein>
<dbReference type="GO" id="GO:0006427">
    <property type="term" value="P:histidyl-tRNA aminoacylation"/>
    <property type="evidence" value="ECO:0007669"/>
    <property type="project" value="TreeGrafter"/>
</dbReference>